<reference evidence="2 3" key="1">
    <citation type="submission" date="2021-02" db="EMBL/GenBank/DDBJ databases">
        <authorList>
            <person name="Park J.-S."/>
        </authorList>
    </citation>
    <scope>NUCLEOTIDE SEQUENCE [LARGE SCALE GENOMIC DNA]</scope>
    <source>
        <strain evidence="2 3">188UL20-2</strain>
    </source>
</reference>
<dbReference type="EMBL" id="JAFEUM010000001">
    <property type="protein sequence ID" value="MBM7035238.1"/>
    <property type="molecule type" value="Genomic_DNA"/>
</dbReference>
<evidence type="ECO:0008006" key="4">
    <source>
        <dbReference type="Google" id="ProtNLM"/>
    </source>
</evidence>
<feature type="compositionally biased region" description="Acidic residues" evidence="1">
    <location>
        <begin position="36"/>
        <end position="46"/>
    </location>
</feature>
<sequence length="46" mass="5190">MQALSQAAQKLMEIARHRAQTQSPETQSQQNSQSDDVVDAEFEEVK</sequence>
<name>A0ABS2HCB8_9VIBR</name>
<feature type="region of interest" description="Disordered" evidence="1">
    <location>
        <begin position="1"/>
        <end position="46"/>
    </location>
</feature>
<keyword evidence="3" id="KW-1185">Reference proteome</keyword>
<comment type="caution">
    <text evidence="2">The sequence shown here is derived from an EMBL/GenBank/DDBJ whole genome shotgun (WGS) entry which is preliminary data.</text>
</comment>
<organism evidence="2 3">
    <name type="scientific">Vibrio ulleungensis</name>
    <dbReference type="NCBI Taxonomy" id="2807619"/>
    <lineage>
        <taxon>Bacteria</taxon>
        <taxon>Pseudomonadati</taxon>
        <taxon>Pseudomonadota</taxon>
        <taxon>Gammaproteobacteria</taxon>
        <taxon>Vibrionales</taxon>
        <taxon>Vibrionaceae</taxon>
        <taxon>Vibrio</taxon>
    </lineage>
</organism>
<evidence type="ECO:0000313" key="2">
    <source>
        <dbReference type="EMBL" id="MBM7035238.1"/>
    </source>
</evidence>
<protein>
    <recommendedName>
        <fullName evidence="4">Chaperone protein DnaK</fullName>
    </recommendedName>
</protein>
<accession>A0ABS2HCB8</accession>
<evidence type="ECO:0000313" key="3">
    <source>
        <dbReference type="Proteomes" id="UP000809621"/>
    </source>
</evidence>
<gene>
    <name evidence="2" type="ORF">JQC93_02360</name>
</gene>
<dbReference type="Proteomes" id="UP000809621">
    <property type="component" value="Unassembled WGS sequence"/>
</dbReference>
<evidence type="ECO:0000256" key="1">
    <source>
        <dbReference type="SAM" id="MobiDB-lite"/>
    </source>
</evidence>
<proteinExistence type="predicted"/>